<dbReference type="Pfam" id="PF02467">
    <property type="entry name" value="Whib"/>
    <property type="match status" value="1"/>
</dbReference>
<feature type="domain" description="4Fe-4S Wbl-type" evidence="1">
    <location>
        <begin position="28"/>
        <end position="94"/>
    </location>
</feature>
<sequence>MRGKSGPQPGSRFRTYAAPDQEWAEDAACQGMAPAFDGPLPGEKTEATDARVAGALAVCGVCRVRMACREWTMDQPRKERQGVMGGQWWPIVNPYPATKKSAA</sequence>
<dbReference type="Proteomes" id="UP001595836">
    <property type="component" value="Unassembled WGS sequence"/>
</dbReference>
<comment type="caution">
    <text evidence="2">The sequence shown here is derived from an EMBL/GenBank/DDBJ whole genome shotgun (WGS) entry which is preliminary data.</text>
</comment>
<reference evidence="3" key="1">
    <citation type="journal article" date="2019" name="Int. J. Syst. Evol. Microbiol.">
        <title>The Global Catalogue of Microorganisms (GCM) 10K type strain sequencing project: providing services to taxonomists for standard genome sequencing and annotation.</title>
        <authorList>
            <consortium name="The Broad Institute Genomics Platform"/>
            <consortium name="The Broad Institute Genome Sequencing Center for Infectious Disease"/>
            <person name="Wu L."/>
            <person name="Ma J."/>
        </authorList>
    </citation>
    <scope>NUCLEOTIDE SEQUENCE [LARGE SCALE GENOMIC DNA]</scope>
    <source>
        <strain evidence="3">JCM 11882</strain>
    </source>
</reference>
<dbReference type="RefSeq" id="WP_344989475.1">
    <property type="nucleotide sequence ID" value="NZ_BAABCD010000008.1"/>
</dbReference>
<dbReference type="InterPro" id="IPR034768">
    <property type="entry name" value="4FE4S_WBL"/>
</dbReference>
<accession>A0ABV9PQV1</accession>
<dbReference type="PROSITE" id="PS51674">
    <property type="entry name" value="4FE4S_WBL"/>
    <property type="match status" value="1"/>
</dbReference>
<name>A0ABV9PQV1_9ACTN</name>
<evidence type="ECO:0000313" key="3">
    <source>
        <dbReference type="Proteomes" id="UP001595836"/>
    </source>
</evidence>
<gene>
    <name evidence="2" type="ORF">ACFO7U_10645</name>
</gene>
<protein>
    <submittedName>
        <fullName evidence="2">WhiB family transcriptional regulator</fullName>
    </submittedName>
</protein>
<evidence type="ECO:0000259" key="1">
    <source>
        <dbReference type="PROSITE" id="PS51674"/>
    </source>
</evidence>
<organism evidence="2 3">
    <name type="scientific">Dietzia aurantiaca</name>
    <dbReference type="NCBI Taxonomy" id="983873"/>
    <lineage>
        <taxon>Bacteria</taxon>
        <taxon>Bacillati</taxon>
        <taxon>Actinomycetota</taxon>
        <taxon>Actinomycetes</taxon>
        <taxon>Mycobacteriales</taxon>
        <taxon>Dietziaceae</taxon>
        <taxon>Dietzia</taxon>
    </lineage>
</organism>
<evidence type="ECO:0000313" key="2">
    <source>
        <dbReference type="EMBL" id="MFC4755236.1"/>
    </source>
</evidence>
<keyword evidence="3" id="KW-1185">Reference proteome</keyword>
<dbReference type="EMBL" id="JBHSHP010000023">
    <property type="protein sequence ID" value="MFC4755236.1"/>
    <property type="molecule type" value="Genomic_DNA"/>
</dbReference>
<proteinExistence type="predicted"/>